<proteinExistence type="predicted"/>
<evidence type="ECO:0000313" key="3">
    <source>
        <dbReference type="Proteomes" id="UP000184267"/>
    </source>
</evidence>
<accession>A0A1M2V250</accession>
<feature type="compositionally biased region" description="Polar residues" evidence="1">
    <location>
        <begin position="99"/>
        <end position="113"/>
    </location>
</feature>
<feature type="compositionally biased region" description="Low complexity" evidence="1">
    <location>
        <begin position="474"/>
        <end position="493"/>
    </location>
</feature>
<feature type="region of interest" description="Disordered" evidence="1">
    <location>
        <begin position="749"/>
        <end position="822"/>
    </location>
</feature>
<evidence type="ECO:0000313" key="2">
    <source>
        <dbReference type="EMBL" id="OJT01654.1"/>
    </source>
</evidence>
<protein>
    <submittedName>
        <fullName evidence="2">Uncharacterized protein</fullName>
    </submittedName>
</protein>
<feature type="region of interest" description="Disordered" evidence="1">
    <location>
        <begin position="316"/>
        <end position="336"/>
    </location>
</feature>
<dbReference type="Proteomes" id="UP000184267">
    <property type="component" value="Unassembled WGS sequence"/>
</dbReference>
<dbReference type="OrthoDB" id="10665107at2759"/>
<feature type="region of interest" description="Disordered" evidence="1">
    <location>
        <begin position="576"/>
        <end position="634"/>
    </location>
</feature>
<feature type="region of interest" description="Disordered" evidence="1">
    <location>
        <begin position="468"/>
        <end position="504"/>
    </location>
</feature>
<feature type="region of interest" description="Disordered" evidence="1">
    <location>
        <begin position="426"/>
        <end position="452"/>
    </location>
</feature>
<feature type="compositionally biased region" description="Polar residues" evidence="1">
    <location>
        <begin position="577"/>
        <end position="607"/>
    </location>
</feature>
<dbReference type="EMBL" id="MNAD01001728">
    <property type="protein sequence ID" value="OJT01654.1"/>
    <property type="molecule type" value="Genomic_DNA"/>
</dbReference>
<feature type="compositionally biased region" description="Polar residues" evidence="1">
    <location>
        <begin position="194"/>
        <end position="212"/>
    </location>
</feature>
<gene>
    <name evidence="2" type="ORF">TRAPUB_7912</name>
</gene>
<organism evidence="2 3">
    <name type="scientific">Trametes pubescens</name>
    <name type="common">White-rot fungus</name>
    <dbReference type="NCBI Taxonomy" id="154538"/>
    <lineage>
        <taxon>Eukaryota</taxon>
        <taxon>Fungi</taxon>
        <taxon>Dikarya</taxon>
        <taxon>Basidiomycota</taxon>
        <taxon>Agaricomycotina</taxon>
        <taxon>Agaricomycetes</taxon>
        <taxon>Polyporales</taxon>
        <taxon>Polyporaceae</taxon>
        <taxon>Trametes</taxon>
    </lineage>
</organism>
<feature type="region of interest" description="Disordered" evidence="1">
    <location>
        <begin position="348"/>
        <end position="371"/>
    </location>
</feature>
<feature type="compositionally biased region" description="Basic and acidic residues" evidence="1">
    <location>
        <begin position="17"/>
        <end position="32"/>
    </location>
</feature>
<evidence type="ECO:0000256" key="1">
    <source>
        <dbReference type="SAM" id="MobiDB-lite"/>
    </source>
</evidence>
<dbReference type="AlphaFoldDB" id="A0A1M2V250"/>
<feature type="region of interest" description="Disordered" evidence="1">
    <location>
        <begin position="1"/>
        <end position="174"/>
    </location>
</feature>
<sequence>MDHVIAASPSLSGIPVHEADAATNVEDKDAAPKAKPRSTKRRKTTGAQARQGSEDDQDYAPTKKPRNTKRKTSNAAMRQAPDKKVRNTTANPDLDVFLSSFQASPSLTAQPARNASPGPSARPVNPPQTYQQWQAALGVTPRKKQPLGSSQHPGETVLHGPPANTDGPRLPATTSPRLSIVLLPCDPPDHQHHTNAGATGQAGPTRSASSSLGPGHITFPFNFSALPKSKQRLLEAAYGGPLPARTPQPLPFLQQPFPVLPPSAQWTPEQMGRVVKTQRMLRQRNVDRDDSRHRLRPPAVDGMHNTFLGSHTQSIASTSTSGGLTQAGRFGTPPKGVSPHWENAVVNPSWEPQQNASTARPRRPLPSRASLRPPIAGSKWYTLFLAISLPARSTCIFCSFPPGLENAQLEGGLSMDVYRRSSAAGDTNLWPGRPPTSMARPFNEGPSYSSTGDGWADELRARLVAVQESQMQQGGTPAARTSSASAGASRVGTPSDDSDQEAVADQWVQRTRTPAPLANAVHAFDAEHPRNALMGEYQGTRGDAAGPGGLRHSDIKPAYSSGDGWVGELRMRFAAAQESQTQRDGTPVASTSSASVMRSTRAGTSNGESDHEAVTHPGQWGQRTRTSVANTAHAPDAAHLRYALMGEYERTRRNATSLGGRQHLGTMARPSNREPLYSSSGSGGGWVEHLRARLAATQETQSADVPDASSAPTYDSTRGAGMSVWGRTHGDAEAWGEAIETSIARMTASATQQPMSGPSYVASPPRAHMPARAPSFVGPSAMLRSSSSSADPSASKGSEVEEGRARMRRSAWNPETDVYAGH</sequence>
<feature type="compositionally biased region" description="Basic residues" evidence="1">
    <location>
        <begin position="34"/>
        <end position="44"/>
    </location>
</feature>
<feature type="compositionally biased region" description="Basic residues" evidence="1">
    <location>
        <begin position="63"/>
        <end position="72"/>
    </location>
</feature>
<keyword evidence="3" id="KW-1185">Reference proteome</keyword>
<feature type="region of interest" description="Disordered" evidence="1">
    <location>
        <begin position="654"/>
        <end position="683"/>
    </location>
</feature>
<comment type="caution">
    <text evidence="2">The sequence shown here is derived from an EMBL/GenBank/DDBJ whole genome shotgun (WGS) entry which is preliminary data.</text>
</comment>
<reference evidence="2 3" key="1">
    <citation type="submission" date="2016-10" db="EMBL/GenBank/DDBJ databases">
        <title>Genome sequence of the basidiomycete white-rot fungus Trametes pubescens.</title>
        <authorList>
            <person name="Makela M.R."/>
            <person name="Granchi Z."/>
            <person name="Peng M."/>
            <person name="De Vries R.P."/>
            <person name="Grigoriev I."/>
            <person name="Riley R."/>
            <person name="Hilden K."/>
        </authorList>
    </citation>
    <scope>NUCLEOTIDE SEQUENCE [LARGE SCALE GENOMIC DNA]</scope>
    <source>
        <strain evidence="2 3">FBCC735</strain>
    </source>
</reference>
<feature type="compositionally biased region" description="Low complexity" evidence="1">
    <location>
        <begin position="780"/>
        <end position="797"/>
    </location>
</feature>
<feature type="region of interest" description="Disordered" evidence="1">
    <location>
        <begin position="186"/>
        <end position="213"/>
    </location>
</feature>
<feature type="compositionally biased region" description="Polar residues" evidence="1">
    <location>
        <begin position="621"/>
        <end position="630"/>
    </location>
</feature>
<feature type="region of interest" description="Disordered" evidence="1">
    <location>
        <begin position="284"/>
        <end position="304"/>
    </location>
</feature>
<name>A0A1M2V250_TRAPU</name>